<evidence type="ECO:0000256" key="1">
    <source>
        <dbReference type="SAM" id="Phobius"/>
    </source>
</evidence>
<name>A0A836HCK5_9TRYP</name>
<dbReference type="EMBL" id="JAFEUZ010000027">
    <property type="protein sequence ID" value="KAG5475241.1"/>
    <property type="molecule type" value="Genomic_DNA"/>
</dbReference>
<sequence length="70" mass="8345">MPRAYQRVELDSSIFSRIFEQGWVAFLILGALMIGLRLYNVKQRQDQRKLLREGLMAEIGYRTKVDRKRD</sequence>
<feature type="transmembrane region" description="Helical" evidence="1">
    <location>
        <begin position="22"/>
        <end position="39"/>
    </location>
</feature>
<comment type="caution">
    <text evidence="2">The sequence shown here is derived from an EMBL/GenBank/DDBJ whole genome shotgun (WGS) entry which is preliminary data.</text>
</comment>
<keyword evidence="1" id="KW-0812">Transmembrane</keyword>
<accession>A0A836HCK5</accession>
<reference evidence="3" key="2">
    <citation type="journal article" date="2021" name="Sci. Data">
        <title>Chromosome-scale genome sequencing, assembly and annotation of six genomes from subfamily Leishmaniinae.</title>
        <authorList>
            <person name="Almutairi H."/>
            <person name="Urbaniak M.D."/>
            <person name="Bates M.D."/>
            <person name="Jariyapan N."/>
            <person name="Kwakye-Nuako G."/>
            <person name="Thomaz Soccol V."/>
            <person name="Al-Salem W.S."/>
            <person name="Dillon R.J."/>
            <person name="Bates P.A."/>
            <person name="Gatherer D."/>
        </authorList>
    </citation>
    <scope>NUCLEOTIDE SEQUENCE [LARGE SCALE GENOMIC DNA]</scope>
</reference>
<evidence type="ECO:0000313" key="2">
    <source>
        <dbReference type="EMBL" id="KAG5475241.1"/>
    </source>
</evidence>
<protein>
    <submittedName>
        <fullName evidence="2">Uncharacterized protein</fullName>
    </submittedName>
</protein>
<keyword evidence="1" id="KW-1133">Transmembrane helix</keyword>
<evidence type="ECO:0000313" key="3">
    <source>
        <dbReference type="Proteomes" id="UP000673552"/>
    </source>
</evidence>
<dbReference type="RefSeq" id="XP_067177506.1">
    <property type="nucleotide sequence ID" value="XM_067320896.1"/>
</dbReference>
<keyword evidence="3" id="KW-1185">Reference proteome</keyword>
<dbReference type="KEGG" id="lmat:92513408"/>
<dbReference type="GeneID" id="92513408"/>
<gene>
    <name evidence="2" type="ORF">LSCM1_03352</name>
</gene>
<reference evidence="3" key="1">
    <citation type="journal article" date="2021" name="Microbiol. Resour. Announc.">
        <title>LGAAP: Leishmaniinae Genome Assembly and Annotation Pipeline.</title>
        <authorList>
            <person name="Almutairi H."/>
            <person name="Urbaniak M.D."/>
            <person name="Bates M.D."/>
            <person name="Jariyapan N."/>
            <person name="Kwakye-Nuako G."/>
            <person name="Thomaz-Soccol V."/>
            <person name="Al-Salem W.S."/>
            <person name="Dillon R.J."/>
            <person name="Bates P.A."/>
            <person name="Gatherer D."/>
        </authorList>
    </citation>
    <scope>NUCLEOTIDE SEQUENCE [LARGE SCALE GENOMIC DNA]</scope>
</reference>
<organism evidence="2 3">
    <name type="scientific">Leishmania martiniquensis</name>
    <dbReference type="NCBI Taxonomy" id="1580590"/>
    <lineage>
        <taxon>Eukaryota</taxon>
        <taxon>Discoba</taxon>
        <taxon>Euglenozoa</taxon>
        <taxon>Kinetoplastea</taxon>
        <taxon>Metakinetoplastina</taxon>
        <taxon>Trypanosomatida</taxon>
        <taxon>Trypanosomatidae</taxon>
        <taxon>Leishmaniinae</taxon>
        <taxon>Leishmania</taxon>
    </lineage>
</organism>
<proteinExistence type="predicted"/>
<dbReference type="AlphaFoldDB" id="A0A836HCK5"/>
<keyword evidence="1" id="KW-0472">Membrane</keyword>
<dbReference type="OrthoDB" id="263315at2759"/>
<dbReference type="Proteomes" id="UP000673552">
    <property type="component" value="Unassembled WGS sequence"/>
</dbReference>